<name>A0AAN8BJB5_9TELE</name>
<dbReference type="PROSITE" id="PS50041">
    <property type="entry name" value="C_TYPE_LECTIN_2"/>
    <property type="match status" value="2"/>
</dbReference>
<dbReference type="Gene3D" id="3.10.100.10">
    <property type="entry name" value="Mannose-Binding Protein A, subunit A"/>
    <property type="match status" value="2"/>
</dbReference>
<feature type="signal peptide" evidence="1">
    <location>
        <begin position="1"/>
        <end position="21"/>
    </location>
</feature>
<evidence type="ECO:0000256" key="1">
    <source>
        <dbReference type="SAM" id="SignalP"/>
    </source>
</evidence>
<comment type="caution">
    <text evidence="3">The sequence shown here is derived from an EMBL/GenBank/DDBJ whole genome shotgun (WGS) entry which is preliminary data.</text>
</comment>
<dbReference type="EMBL" id="JAULUE010002060">
    <property type="protein sequence ID" value="KAK5885614.1"/>
    <property type="molecule type" value="Genomic_DNA"/>
</dbReference>
<keyword evidence="4" id="KW-1185">Reference proteome</keyword>
<gene>
    <name evidence="3" type="ORF">CesoFtcFv8_019309</name>
</gene>
<dbReference type="PANTHER" id="PTHR45784:SF5">
    <property type="entry name" value="C-TYPE LECTIN DOMAIN FAMILY 20 MEMBER A-RELATED"/>
    <property type="match status" value="1"/>
</dbReference>
<evidence type="ECO:0000259" key="2">
    <source>
        <dbReference type="PROSITE" id="PS50041"/>
    </source>
</evidence>
<proteinExistence type="predicted"/>
<dbReference type="InterPro" id="IPR016187">
    <property type="entry name" value="CTDL_fold"/>
</dbReference>
<reference evidence="3 4" key="1">
    <citation type="journal article" date="2023" name="Mol. Biol. Evol.">
        <title>Genomics of Secondarily Temperate Adaptation in the Only Non-Antarctic Icefish.</title>
        <authorList>
            <person name="Rivera-Colon A.G."/>
            <person name="Rayamajhi N."/>
            <person name="Minhas B.F."/>
            <person name="Madrigal G."/>
            <person name="Bilyk K.T."/>
            <person name="Yoon V."/>
            <person name="Hune M."/>
            <person name="Gregory S."/>
            <person name="Cheng C.H.C."/>
            <person name="Catchen J.M."/>
        </authorList>
    </citation>
    <scope>NUCLEOTIDE SEQUENCE [LARGE SCALE GENOMIC DNA]</scope>
    <source>
        <strain evidence="3">JC2023a</strain>
    </source>
</reference>
<dbReference type="AlphaFoldDB" id="A0AAN8BJB5"/>
<sequence>MMRKPSVLLLLLLLAAVCGSALRPSFKYYNELKTWREAQAFCREHHSDLATIRAGEEVEDLFGHFAWIGLYKETSDSTWKWSETDEIANFTNWAVGEPKDDDGNCVGIYMNTHEWYDVQCIRKFRFWCYDETLVLVKERKTWDQALRHCRLLEAENPKEPVDLAYNYRYDLASVRTEDDRAYARLRAAEASTDQVWTGLRFLAGQWFWTGDREVVRDVDEDMQCGRTQSFCGVLGKSSTKRYETEDCSKKLHFLCDRKP</sequence>
<accession>A0AAN8BJB5</accession>
<dbReference type="Pfam" id="PF00059">
    <property type="entry name" value="Lectin_C"/>
    <property type="match status" value="2"/>
</dbReference>
<dbReference type="InterPro" id="IPR001304">
    <property type="entry name" value="C-type_lectin-like"/>
</dbReference>
<evidence type="ECO:0000313" key="3">
    <source>
        <dbReference type="EMBL" id="KAK5885614.1"/>
    </source>
</evidence>
<dbReference type="PANTHER" id="PTHR45784">
    <property type="entry name" value="C-TYPE LECTIN DOMAIN FAMILY 20 MEMBER A-RELATED"/>
    <property type="match status" value="1"/>
</dbReference>
<dbReference type="SMART" id="SM00034">
    <property type="entry name" value="CLECT"/>
    <property type="match status" value="1"/>
</dbReference>
<feature type="domain" description="C-type lectin" evidence="2">
    <location>
        <begin position="124"/>
        <end position="256"/>
    </location>
</feature>
<organism evidence="3 4">
    <name type="scientific">Champsocephalus esox</name>
    <name type="common">pike icefish</name>
    <dbReference type="NCBI Taxonomy" id="159716"/>
    <lineage>
        <taxon>Eukaryota</taxon>
        <taxon>Metazoa</taxon>
        <taxon>Chordata</taxon>
        <taxon>Craniata</taxon>
        <taxon>Vertebrata</taxon>
        <taxon>Euteleostomi</taxon>
        <taxon>Actinopterygii</taxon>
        <taxon>Neopterygii</taxon>
        <taxon>Teleostei</taxon>
        <taxon>Neoteleostei</taxon>
        <taxon>Acanthomorphata</taxon>
        <taxon>Eupercaria</taxon>
        <taxon>Perciformes</taxon>
        <taxon>Notothenioidei</taxon>
        <taxon>Channichthyidae</taxon>
        <taxon>Champsocephalus</taxon>
    </lineage>
</organism>
<evidence type="ECO:0000313" key="4">
    <source>
        <dbReference type="Proteomes" id="UP001335648"/>
    </source>
</evidence>
<protein>
    <recommendedName>
        <fullName evidence="2">C-type lectin domain-containing protein</fullName>
    </recommendedName>
</protein>
<dbReference type="InterPro" id="IPR016186">
    <property type="entry name" value="C-type_lectin-like/link_sf"/>
</dbReference>
<keyword evidence="1" id="KW-0732">Signal</keyword>
<dbReference type="Proteomes" id="UP001335648">
    <property type="component" value="Unassembled WGS sequence"/>
</dbReference>
<feature type="chain" id="PRO_5042943280" description="C-type lectin domain-containing protein" evidence="1">
    <location>
        <begin position="22"/>
        <end position="259"/>
    </location>
</feature>
<dbReference type="CDD" id="cd00037">
    <property type="entry name" value="CLECT"/>
    <property type="match status" value="2"/>
</dbReference>
<feature type="domain" description="C-type lectin" evidence="2">
    <location>
        <begin position="26"/>
        <end position="129"/>
    </location>
</feature>
<dbReference type="SUPFAM" id="SSF56436">
    <property type="entry name" value="C-type lectin-like"/>
    <property type="match status" value="2"/>
</dbReference>